<dbReference type="InterPro" id="IPR018490">
    <property type="entry name" value="cNMP-bd_dom_sf"/>
</dbReference>
<dbReference type="PANTHER" id="PTHR24567">
    <property type="entry name" value="CRP FAMILY TRANSCRIPTIONAL REGULATORY PROTEIN"/>
    <property type="match status" value="1"/>
</dbReference>
<evidence type="ECO:0000259" key="4">
    <source>
        <dbReference type="PROSITE" id="PS51063"/>
    </source>
</evidence>
<keyword evidence="6" id="KW-1185">Reference proteome</keyword>
<dbReference type="InterPro" id="IPR012318">
    <property type="entry name" value="HTH_CRP"/>
</dbReference>
<dbReference type="InterPro" id="IPR014710">
    <property type="entry name" value="RmlC-like_jellyroll"/>
</dbReference>
<comment type="caution">
    <text evidence="5">The sequence shown here is derived from an EMBL/GenBank/DDBJ whole genome shotgun (WGS) entry which is preliminary data.</text>
</comment>
<dbReference type="Proteomes" id="UP001379235">
    <property type="component" value="Unassembled WGS sequence"/>
</dbReference>
<evidence type="ECO:0000313" key="6">
    <source>
        <dbReference type="Proteomes" id="UP001379235"/>
    </source>
</evidence>
<gene>
    <name evidence="5" type="ORF">WG900_02720</name>
</gene>
<keyword evidence="3" id="KW-0804">Transcription</keyword>
<feature type="domain" description="HTH crp-type" evidence="4">
    <location>
        <begin position="143"/>
        <end position="209"/>
    </location>
</feature>
<keyword evidence="2" id="KW-0238">DNA-binding</keyword>
<proteinExistence type="predicted"/>
<organism evidence="5 6">
    <name type="scientific">Novosphingobium aquae</name>
    <dbReference type="NCBI Taxonomy" id="3133435"/>
    <lineage>
        <taxon>Bacteria</taxon>
        <taxon>Pseudomonadati</taxon>
        <taxon>Pseudomonadota</taxon>
        <taxon>Alphaproteobacteria</taxon>
        <taxon>Sphingomonadales</taxon>
        <taxon>Sphingomonadaceae</taxon>
        <taxon>Novosphingobium</taxon>
    </lineage>
</organism>
<evidence type="ECO:0000256" key="3">
    <source>
        <dbReference type="ARBA" id="ARBA00023163"/>
    </source>
</evidence>
<dbReference type="InterPro" id="IPR036390">
    <property type="entry name" value="WH_DNA-bd_sf"/>
</dbReference>
<dbReference type="RefSeq" id="WP_339964484.1">
    <property type="nucleotide sequence ID" value="NZ_JBBHJY010000001.1"/>
</dbReference>
<evidence type="ECO:0000256" key="2">
    <source>
        <dbReference type="ARBA" id="ARBA00023125"/>
    </source>
</evidence>
<dbReference type="SUPFAM" id="SSF46785">
    <property type="entry name" value="Winged helix' DNA-binding domain"/>
    <property type="match status" value="1"/>
</dbReference>
<accession>A0ABU8S5G5</accession>
<dbReference type="PANTHER" id="PTHR24567:SF74">
    <property type="entry name" value="HTH-TYPE TRANSCRIPTIONAL REGULATOR ARCR"/>
    <property type="match status" value="1"/>
</dbReference>
<sequence length="237" mass="26367">MHGNENNLLRALRRQDYDIVEPYLNAVQIEAGSTLYRPGDFVQTVYFPCGPAMAAYLVELPEGKGVETALIGREGAMGGIVSQGRLPSYSRCTVQTGGTFMTIRSEVLEELKGRSETVRHLFARYADCLMAQVFQSVACNAAHNIDQRAAKWIVATYERTGSRSLRITQDQLADMLGVGRSYITRVISRFKDDGMVQTGWRQLTVVDLEAMQGMACDCNESVKRHFNEVLAGVYPEP</sequence>
<evidence type="ECO:0000256" key="1">
    <source>
        <dbReference type="ARBA" id="ARBA00023015"/>
    </source>
</evidence>
<name>A0ABU8S5G5_9SPHN</name>
<dbReference type="Pfam" id="PF13545">
    <property type="entry name" value="HTH_Crp_2"/>
    <property type="match status" value="1"/>
</dbReference>
<protein>
    <submittedName>
        <fullName evidence="5">Crp/Fnr family transcriptional regulator</fullName>
    </submittedName>
</protein>
<keyword evidence="1" id="KW-0805">Transcription regulation</keyword>
<reference evidence="5 6" key="1">
    <citation type="submission" date="2024-03" db="EMBL/GenBank/DDBJ databases">
        <authorList>
            <person name="Jo J.-H."/>
        </authorList>
    </citation>
    <scope>NUCLEOTIDE SEQUENCE [LARGE SCALE GENOMIC DNA]</scope>
    <source>
        <strain evidence="5 6">AS3R-12</strain>
    </source>
</reference>
<dbReference type="EMBL" id="JBBHJY010000001">
    <property type="protein sequence ID" value="MEJ6008826.1"/>
    <property type="molecule type" value="Genomic_DNA"/>
</dbReference>
<dbReference type="PROSITE" id="PS51063">
    <property type="entry name" value="HTH_CRP_2"/>
    <property type="match status" value="1"/>
</dbReference>
<dbReference type="SUPFAM" id="SSF51206">
    <property type="entry name" value="cAMP-binding domain-like"/>
    <property type="match status" value="1"/>
</dbReference>
<dbReference type="SMART" id="SM00419">
    <property type="entry name" value="HTH_CRP"/>
    <property type="match status" value="1"/>
</dbReference>
<dbReference type="InterPro" id="IPR050397">
    <property type="entry name" value="Env_Response_Regulators"/>
</dbReference>
<evidence type="ECO:0000313" key="5">
    <source>
        <dbReference type="EMBL" id="MEJ6008826.1"/>
    </source>
</evidence>
<dbReference type="Gene3D" id="2.60.120.10">
    <property type="entry name" value="Jelly Rolls"/>
    <property type="match status" value="1"/>
</dbReference>